<evidence type="ECO:0000313" key="2">
    <source>
        <dbReference type="EMBL" id="WBR15046.1"/>
    </source>
</evidence>
<accession>A0AA95J856</accession>
<dbReference type="PROSITE" id="PS50181">
    <property type="entry name" value="FBOX"/>
    <property type="match status" value="1"/>
</dbReference>
<reference evidence="2" key="1">
    <citation type="submission" date="2022-06" db="EMBL/GenBank/DDBJ databases">
        <authorList>
            <person name="Legendre M."/>
            <person name="Claverie J.-M."/>
            <person name="Alempic J.-M."/>
            <person name="Abergel C."/>
        </authorList>
    </citation>
    <scope>NUCLEOTIDE SEQUENCE</scope>
    <source>
        <strain evidence="2">Kuranda</strain>
    </source>
</reference>
<dbReference type="InterPro" id="IPR001810">
    <property type="entry name" value="F-box_dom"/>
</dbReference>
<dbReference type="InterPro" id="IPR036047">
    <property type="entry name" value="F-box-like_dom_sf"/>
</dbReference>
<feature type="domain" description="F-box" evidence="1">
    <location>
        <begin position="1"/>
        <end position="47"/>
    </location>
</feature>
<dbReference type="EMBL" id="ON887157">
    <property type="protein sequence ID" value="WBR15046.1"/>
    <property type="molecule type" value="Genomic_DNA"/>
</dbReference>
<evidence type="ECO:0000259" key="1">
    <source>
        <dbReference type="PROSITE" id="PS50181"/>
    </source>
</evidence>
<dbReference type="SUPFAM" id="SSF81383">
    <property type="entry name" value="F-box domain"/>
    <property type="match status" value="1"/>
</dbReference>
<dbReference type="Gene3D" id="1.20.1280.50">
    <property type="match status" value="1"/>
</dbReference>
<name>A0AA95J856_9VIRU</name>
<sequence length="250" mass="27528">MLLTMPDEIVVAILARARPIAPCLAAVSATCRRLASICQEDSLWRAAAVVVMGARAVRALRLQTHKTFLRLGHRAQVTVHMWEIDQDWCRPPVRVGRVETCRLVQAKPAVAWPLLAVATTGALHAAACRHAMRPPYSCRVWVRQRHPKRSAQGARARLNACGPHVRSPDKAWFSLAPTGCDTHRRDMLTLDIYICKSDAETQTEYVPESLPGGASLDADGEPSSLAAWLPLETFWLSADACGVCHKQQAE</sequence>
<proteinExistence type="predicted"/>
<evidence type="ECO:0000313" key="3">
    <source>
        <dbReference type="Proteomes" id="UP001185135"/>
    </source>
</evidence>
<organism evidence="2 3">
    <name type="scientific">Pandoravirus kuranda</name>
    <dbReference type="NCBI Taxonomy" id="3019033"/>
    <lineage>
        <taxon>Viruses</taxon>
        <taxon>Pandoravirus</taxon>
    </lineage>
</organism>
<dbReference type="Proteomes" id="UP001185135">
    <property type="component" value="Segment"/>
</dbReference>
<protein>
    <submittedName>
        <fullName evidence="2">F-box domain-containing protein</fullName>
    </submittedName>
</protein>
<gene>
    <name evidence="2" type="ORF">pkur_cds_872</name>
</gene>
<dbReference type="Pfam" id="PF12937">
    <property type="entry name" value="F-box-like"/>
    <property type="match status" value="1"/>
</dbReference>